<evidence type="ECO:0000256" key="5">
    <source>
        <dbReference type="ARBA" id="ARBA00022989"/>
    </source>
</evidence>
<dbReference type="Pfam" id="PF00001">
    <property type="entry name" value="7tm_1"/>
    <property type="match status" value="1"/>
</dbReference>
<dbReference type="Gene3D" id="1.20.1070.10">
    <property type="entry name" value="Rhodopsin 7-helix transmembrane proteins"/>
    <property type="match status" value="1"/>
</dbReference>
<evidence type="ECO:0000256" key="1">
    <source>
        <dbReference type="ARBA" id="ARBA00004651"/>
    </source>
</evidence>
<dbReference type="GO" id="GO:0006955">
    <property type="term" value="P:immune response"/>
    <property type="evidence" value="ECO:0007669"/>
    <property type="project" value="TreeGrafter"/>
</dbReference>
<feature type="transmembrane region" description="Helical" evidence="15">
    <location>
        <begin position="76"/>
        <end position="101"/>
    </location>
</feature>
<keyword evidence="8" id="KW-1015">Disulfide bond</keyword>
<dbReference type="Proteomes" id="UP000504632">
    <property type="component" value="Chromosome 8"/>
</dbReference>
<reference evidence="18" key="1">
    <citation type="submission" date="2025-08" db="UniProtKB">
        <authorList>
            <consortium name="RefSeq"/>
        </authorList>
    </citation>
    <scope>IDENTIFICATION</scope>
</reference>
<dbReference type="PROSITE" id="PS00237">
    <property type="entry name" value="G_PROTEIN_RECEP_F1_1"/>
    <property type="match status" value="1"/>
</dbReference>
<evidence type="ECO:0000256" key="13">
    <source>
        <dbReference type="RuleBase" id="RU000688"/>
    </source>
</evidence>
<evidence type="ECO:0000256" key="6">
    <source>
        <dbReference type="ARBA" id="ARBA00023040"/>
    </source>
</evidence>
<evidence type="ECO:0000256" key="14">
    <source>
        <dbReference type="SAM" id="MobiDB-lite"/>
    </source>
</evidence>
<evidence type="ECO:0000259" key="16">
    <source>
        <dbReference type="PROSITE" id="PS50262"/>
    </source>
</evidence>
<protein>
    <submittedName>
        <fullName evidence="18">C-X-C chemokine receptor type 2-like</fullName>
    </submittedName>
</protein>
<dbReference type="GO" id="GO:0016493">
    <property type="term" value="F:C-C chemokine receptor activity"/>
    <property type="evidence" value="ECO:0007669"/>
    <property type="project" value="TreeGrafter"/>
</dbReference>
<accession>A0A6J2W098</accession>
<dbReference type="GO" id="GO:0030593">
    <property type="term" value="P:neutrophil chemotaxis"/>
    <property type="evidence" value="ECO:0007669"/>
    <property type="project" value="TreeGrafter"/>
</dbReference>
<dbReference type="RefSeq" id="XP_030637584.1">
    <property type="nucleotide sequence ID" value="XM_030781724.1"/>
</dbReference>
<evidence type="ECO:0000256" key="7">
    <source>
        <dbReference type="ARBA" id="ARBA00023136"/>
    </source>
</evidence>
<proteinExistence type="inferred from homology"/>
<feature type="region of interest" description="Disordered" evidence="14">
    <location>
        <begin position="327"/>
        <end position="351"/>
    </location>
</feature>
<keyword evidence="7 15" id="KW-0472">Membrane</keyword>
<dbReference type="GO" id="GO:0009897">
    <property type="term" value="C:external side of plasma membrane"/>
    <property type="evidence" value="ECO:0007669"/>
    <property type="project" value="TreeGrafter"/>
</dbReference>
<evidence type="ECO:0000256" key="11">
    <source>
        <dbReference type="ARBA" id="ARBA00023224"/>
    </source>
</evidence>
<keyword evidence="17" id="KW-1185">Reference proteome</keyword>
<evidence type="ECO:0000256" key="3">
    <source>
        <dbReference type="ARBA" id="ARBA00022500"/>
    </source>
</evidence>
<dbReference type="InterPro" id="IPR000174">
    <property type="entry name" value="Chemokine_CXCR_1/2"/>
</dbReference>
<keyword evidence="2" id="KW-1003">Cell membrane</keyword>
<feature type="transmembrane region" description="Helical" evidence="15">
    <location>
        <begin position="208"/>
        <end position="230"/>
    </location>
</feature>
<keyword evidence="11 13" id="KW-0807">Transducer</keyword>
<name>A0A6J2W098_CHACN</name>
<keyword evidence="10" id="KW-0325">Glycoprotein</keyword>
<feature type="transmembrane region" description="Helical" evidence="15">
    <location>
        <begin position="121"/>
        <end position="138"/>
    </location>
</feature>
<dbReference type="PRINTS" id="PR00237">
    <property type="entry name" value="GPCRRHODOPSN"/>
</dbReference>
<keyword evidence="9 13" id="KW-0675">Receptor</keyword>
<dbReference type="AlphaFoldDB" id="A0A6J2W098"/>
<gene>
    <name evidence="18" type="primary">LOC115818364</name>
</gene>
<feature type="transmembrane region" description="Helical" evidence="15">
    <location>
        <begin position="158"/>
        <end position="177"/>
    </location>
</feature>
<keyword evidence="6 13" id="KW-0297">G-protein coupled receptor</keyword>
<dbReference type="GO" id="GO:0019957">
    <property type="term" value="F:C-C chemokine binding"/>
    <property type="evidence" value="ECO:0007669"/>
    <property type="project" value="TreeGrafter"/>
</dbReference>
<sequence>MDELYDELNMTENPNLTKTFETNPDTRICEPLGLSPWLTISICVFLVMVFLLAVPGNLVVGYVVGSSRQQLSTSDLFLFNLAVADALLALTLPLWAVSVVWGWVFGEHVCKLVSVVQELNFYTSIFFLVCISADRYMVIVRANENGSGWFGWRNRGYISCLMVWVIGAAFSVPAGWYNNVSENKTCGEHFKIGNAQNVRLATRGLRHVLGFLLPLVAMSVFYGVTAMRLLRTRGTRKHRAMRVIASVVIAFLVCWCPYHLVVMSDTLMRMDAVEFLCSTRQKVDQALTITQNFAMLHCCVNPVLYAFVGEKFRHNLKKLMNRKKAGLERGSASRYSRSTSTTSQDGNNALM</sequence>
<evidence type="ECO:0000256" key="8">
    <source>
        <dbReference type="ARBA" id="ARBA00023157"/>
    </source>
</evidence>
<dbReference type="OrthoDB" id="9946013at2759"/>
<evidence type="ECO:0000256" key="9">
    <source>
        <dbReference type="ARBA" id="ARBA00023170"/>
    </source>
</evidence>
<dbReference type="PRINTS" id="PR00427">
    <property type="entry name" value="INTRLEUKIN8R"/>
</dbReference>
<organism evidence="17 18">
    <name type="scientific">Chanos chanos</name>
    <name type="common">Milkfish</name>
    <name type="synonym">Mugil chanos</name>
    <dbReference type="NCBI Taxonomy" id="29144"/>
    <lineage>
        <taxon>Eukaryota</taxon>
        <taxon>Metazoa</taxon>
        <taxon>Chordata</taxon>
        <taxon>Craniata</taxon>
        <taxon>Vertebrata</taxon>
        <taxon>Euteleostomi</taxon>
        <taxon>Actinopterygii</taxon>
        <taxon>Neopterygii</taxon>
        <taxon>Teleostei</taxon>
        <taxon>Ostariophysi</taxon>
        <taxon>Gonorynchiformes</taxon>
        <taxon>Chanidae</taxon>
        <taxon>Chanos</taxon>
    </lineage>
</organism>
<evidence type="ECO:0000313" key="18">
    <source>
        <dbReference type="RefSeq" id="XP_030637584.1"/>
    </source>
</evidence>
<comment type="similarity">
    <text evidence="13">Belongs to the G-protein coupled receptor 1 family.</text>
</comment>
<dbReference type="GO" id="GO:0019722">
    <property type="term" value="P:calcium-mediated signaling"/>
    <property type="evidence" value="ECO:0007669"/>
    <property type="project" value="TreeGrafter"/>
</dbReference>
<comment type="subcellular location">
    <subcellularLocation>
        <location evidence="1">Cell membrane</location>
        <topology evidence="1">Multi-pass membrane protein</topology>
    </subcellularLocation>
</comment>
<feature type="transmembrane region" description="Helical" evidence="15">
    <location>
        <begin position="289"/>
        <end position="308"/>
    </location>
</feature>
<evidence type="ECO:0000313" key="17">
    <source>
        <dbReference type="Proteomes" id="UP000504632"/>
    </source>
</evidence>
<dbReference type="PANTHER" id="PTHR10489:SF930">
    <property type="entry name" value="C-X-C CHEMOKINE RECEPTOR TYPE 1-LIKE"/>
    <property type="match status" value="1"/>
</dbReference>
<dbReference type="PANTHER" id="PTHR10489">
    <property type="entry name" value="CELL ADHESION MOLECULE"/>
    <property type="match status" value="1"/>
</dbReference>
<feature type="transmembrane region" description="Helical" evidence="15">
    <location>
        <begin position="242"/>
        <end position="261"/>
    </location>
</feature>
<keyword evidence="4 13" id="KW-0812">Transmembrane</keyword>
<dbReference type="InterPro" id="IPR000276">
    <property type="entry name" value="GPCR_Rhodpsn"/>
</dbReference>
<keyword evidence="5 15" id="KW-1133">Transmembrane helix</keyword>
<evidence type="ECO:0000256" key="10">
    <source>
        <dbReference type="ARBA" id="ARBA00023180"/>
    </source>
</evidence>
<evidence type="ECO:0000256" key="15">
    <source>
        <dbReference type="SAM" id="Phobius"/>
    </source>
</evidence>
<feature type="compositionally biased region" description="Low complexity" evidence="14">
    <location>
        <begin position="329"/>
        <end position="343"/>
    </location>
</feature>
<keyword evidence="3" id="KW-0145">Chemotaxis</keyword>
<dbReference type="GeneID" id="115818364"/>
<evidence type="ECO:0000256" key="2">
    <source>
        <dbReference type="ARBA" id="ARBA00022475"/>
    </source>
</evidence>
<evidence type="ECO:0000256" key="12">
    <source>
        <dbReference type="ARBA" id="ARBA00034130"/>
    </source>
</evidence>
<dbReference type="InParanoid" id="A0A6J2W098"/>
<dbReference type="SUPFAM" id="SSF81321">
    <property type="entry name" value="Family A G protein-coupled receptor-like"/>
    <property type="match status" value="1"/>
</dbReference>
<evidence type="ECO:0000256" key="4">
    <source>
        <dbReference type="ARBA" id="ARBA00022692"/>
    </source>
</evidence>
<feature type="transmembrane region" description="Helical" evidence="15">
    <location>
        <begin position="37"/>
        <end position="64"/>
    </location>
</feature>
<comment type="subunit">
    <text evidence="12">Interacts with IL8. Interacts with GNAI2.</text>
</comment>
<dbReference type="PROSITE" id="PS50262">
    <property type="entry name" value="G_PROTEIN_RECEP_F1_2"/>
    <property type="match status" value="1"/>
</dbReference>
<feature type="domain" description="G-protein coupled receptors family 1 profile" evidence="16">
    <location>
        <begin position="56"/>
        <end position="305"/>
    </location>
</feature>
<dbReference type="GO" id="GO:0007204">
    <property type="term" value="P:positive regulation of cytosolic calcium ion concentration"/>
    <property type="evidence" value="ECO:0007669"/>
    <property type="project" value="TreeGrafter"/>
</dbReference>
<dbReference type="GO" id="GO:0016494">
    <property type="term" value="F:C-X-C chemokine receptor activity"/>
    <property type="evidence" value="ECO:0007669"/>
    <property type="project" value="InterPro"/>
</dbReference>
<dbReference type="InterPro" id="IPR050119">
    <property type="entry name" value="CCR1-9-like"/>
</dbReference>
<dbReference type="InterPro" id="IPR017452">
    <property type="entry name" value="GPCR_Rhodpsn_7TM"/>
</dbReference>